<gene>
    <name evidence="1" type="ORF">A3H53_01290</name>
</gene>
<dbReference type="Pfam" id="PF01161">
    <property type="entry name" value="PBP"/>
    <property type="match status" value="1"/>
</dbReference>
<evidence type="ECO:0008006" key="3">
    <source>
        <dbReference type="Google" id="ProtNLM"/>
    </source>
</evidence>
<dbReference type="Gene3D" id="3.90.280.10">
    <property type="entry name" value="PEBP-like"/>
    <property type="match status" value="1"/>
</dbReference>
<dbReference type="PANTHER" id="PTHR30289">
    <property type="entry name" value="UNCHARACTERIZED PROTEIN YBCL-RELATED"/>
    <property type="match status" value="1"/>
</dbReference>
<dbReference type="AlphaFoldDB" id="A0A1F6XX86"/>
<reference evidence="1 2" key="1">
    <citation type="journal article" date="2016" name="Nat. Commun.">
        <title>Thousands of microbial genomes shed light on interconnected biogeochemical processes in an aquifer system.</title>
        <authorList>
            <person name="Anantharaman K."/>
            <person name="Brown C.T."/>
            <person name="Hug L.A."/>
            <person name="Sharon I."/>
            <person name="Castelle C.J."/>
            <person name="Probst A.J."/>
            <person name="Thomas B.C."/>
            <person name="Singh A."/>
            <person name="Wilkins M.J."/>
            <person name="Karaoz U."/>
            <person name="Brodie E.L."/>
            <person name="Williams K.H."/>
            <person name="Hubbard S.S."/>
            <person name="Banfield J.F."/>
        </authorList>
    </citation>
    <scope>NUCLEOTIDE SEQUENCE [LARGE SCALE GENOMIC DNA]</scope>
</reference>
<sequence length="145" mass="15677">MKITSPVFENSRKMPAKYTCDDKNISPPLTISGVPEGAKSLALIVDDPDAPAGTWVHWTIWNMDPALAEIAEDSIPEGIEGVTNFEKPGYGGPCPHSGTHRYFFKLYALDTLLSIPETSDKAALEKAMGGHTLASAELVGLYSRK</sequence>
<proteinExistence type="predicted"/>
<dbReference type="InterPro" id="IPR005247">
    <property type="entry name" value="YbhB_YbcL/LppC-like"/>
</dbReference>
<dbReference type="InterPro" id="IPR008914">
    <property type="entry name" value="PEBP"/>
</dbReference>
<evidence type="ECO:0000313" key="2">
    <source>
        <dbReference type="Proteomes" id="UP000176479"/>
    </source>
</evidence>
<dbReference type="SUPFAM" id="SSF49777">
    <property type="entry name" value="PEBP-like"/>
    <property type="match status" value="1"/>
</dbReference>
<dbReference type="PANTHER" id="PTHR30289:SF1">
    <property type="entry name" value="PEBP (PHOSPHATIDYLETHANOLAMINE-BINDING PROTEIN) FAMILY PROTEIN"/>
    <property type="match status" value="1"/>
</dbReference>
<protein>
    <recommendedName>
        <fullName evidence="3">Kinase inhibitor</fullName>
    </recommendedName>
</protein>
<evidence type="ECO:0000313" key="1">
    <source>
        <dbReference type="EMBL" id="OGI98638.1"/>
    </source>
</evidence>
<accession>A0A1F6XX86</accession>
<dbReference type="NCBIfam" id="TIGR00481">
    <property type="entry name" value="YbhB/YbcL family Raf kinase inhibitor-like protein"/>
    <property type="match status" value="1"/>
</dbReference>
<dbReference type="Proteomes" id="UP000176479">
    <property type="component" value="Unassembled WGS sequence"/>
</dbReference>
<name>A0A1F6XX86_9BACT</name>
<dbReference type="EMBL" id="MFVK01000032">
    <property type="protein sequence ID" value="OGI98638.1"/>
    <property type="molecule type" value="Genomic_DNA"/>
</dbReference>
<dbReference type="InterPro" id="IPR036610">
    <property type="entry name" value="PEBP-like_sf"/>
</dbReference>
<dbReference type="CDD" id="cd00865">
    <property type="entry name" value="PEBP_bact_arch"/>
    <property type="match status" value="1"/>
</dbReference>
<organism evidence="1 2">
    <name type="scientific">Candidatus Nomurabacteria bacterium RIFCSPLOWO2_02_FULL_40_10</name>
    <dbReference type="NCBI Taxonomy" id="1801786"/>
    <lineage>
        <taxon>Bacteria</taxon>
        <taxon>Candidatus Nomuraibacteriota</taxon>
    </lineage>
</organism>
<comment type="caution">
    <text evidence="1">The sequence shown here is derived from an EMBL/GenBank/DDBJ whole genome shotgun (WGS) entry which is preliminary data.</text>
</comment>